<dbReference type="AlphaFoldDB" id="A0A166G9H3"/>
<dbReference type="EMBL" id="JYDC01000082">
    <property type="protein sequence ID" value="KZL37598.1"/>
    <property type="molecule type" value="Genomic_DNA"/>
</dbReference>
<dbReference type="RefSeq" id="WP_054762297.1">
    <property type="nucleotide sequence ID" value="NZ_JYDC01000082.1"/>
</dbReference>
<dbReference type="InterPro" id="IPR043129">
    <property type="entry name" value="ATPase_NBD"/>
</dbReference>
<dbReference type="PATRIC" id="fig|33960.6.peg.3240"/>
<dbReference type="InterPro" id="IPR000600">
    <property type="entry name" value="ROK"/>
</dbReference>
<evidence type="ECO:0000256" key="1">
    <source>
        <dbReference type="ARBA" id="ARBA00006479"/>
    </source>
</evidence>
<evidence type="ECO:0000313" key="2">
    <source>
        <dbReference type="EMBL" id="KZL37598.1"/>
    </source>
</evidence>
<dbReference type="Proteomes" id="UP000076480">
    <property type="component" value="Unassembled WGS sequence"/>
</dbReference>
<gene>
    <name evidence="2" type="ORF">TY91_12690</name>
</gene>
<comment type="caution">
    <text evidence="2">The sequence shown here is derived from an EMBL/GenBank/DDBJ whole genome shotgun (WGS) entry which is preliminary data.</text>
</comment>
<keyword evidence="3" id="KW-1185">Reference proteome</keyword>
<dbReference type="SUPFAM" id="SSF53067">
    <property type="entry name" value="Actin-like ATPase domain"/>
    <property type="match status" value="1"/>
</dbReference>
<name>A0A166G9H3_SECCO</name>
<protein>
    <recommendedName>
        <fullName evidence="4">Glucokinase</fullName>
    </recommendedName>
</protein>
<organism evidence="2 3">
    <name type="scientific">Secundilactobacillus collinoides</name>
    <name type="common">Lactobacillus collinoides</name>
    <dbReference type="NCBI Taxonomy" id="33960"/>
    <lineage>
        <taxon>Bacteria</taxon>
        <taxon>Bacillati</taxon>
        <taxon>Bacillota</taxon>
        <taxon>Bacilli</taxon>
        <taxon>Lactobacillales</taxon>
        <taxon>Lactobacillaceae</taxon>
        <taxon>Secundilactobacillus</taxon>
    </lineage>
</organism>
<dbReference type="PANTHER" id="PTHR18964">
    <property type="entry name" value="ROK (REPRESSOR, ORF, KINASE) FAMILY"/>
    <property type="match status" value="1"/>
</dbReference>
<reference evidence="2 3" key="1">
    <citation type="submission" date="2015-02" db="EMBL/GenBank/DDBJ databases">
        <title>Draft genome sequence of Lactobacillus collinoides CUPV2371 isolated from a natural cider, the first genome sequence of a strain of this species.</title>
        <authorList>
            <person name="Puertas A.I."/>
            <person name="Spano G."/>
            <person name="Capozzi V."/>
            <person name="Lamontanara A."/>
            <person name="Orru L."/>
            <person name="Duenas M.T."/>
        </authorList>
    </citation>
    <scope>NUCLEOTIDE SEQUENCE [LARGE SCALE GENOMIC DNA]</scope>
    <source>
        <strain evidence="2 3">237</strain>
    </source>
</reference>
<sequence>MNALGKQYLLAIDFGGTKVAIRLMNHNGDILDSEKQIITGMDGIEILKLVFKISDKLCQSHKEDIAAIGVSTIGIVAGDHLELVPTIKNWDKINLRAEFANFFSNTPLYIENDVKAATYGELINGALQNSKSGIYLNLGTGVAVGLTLNNQVIKGSHGAAGEIGYLLNPFTRNNDAFSNGHAPFEELTGGKGIAEQIAKISKTSMDAKTFWETQFDPNTPLADLKQKIFLNLGYQISNLCIAWDPEIITIGGGMEAQFDLFAKELNPILKTNVPFPPVLKPAYYKQNASLNGISQLILNKIAVAE</sequence>
<dbReference type="Gene3D" id="3.30.420.40">
    <property type="match status" value="2"/>
</dbReference>
<dbReference type="PANTHER" id="PTHR18964:SF149">
    <property type="entry name" value="BIFUNCTIONAL UDP-N-ACETYLGLUCOSAMINE 2-EPIMERASE_N-ACETYLMANNOSAMINE KINASE"/>
    <property type="match status" value="1"/>
</dbReference>
<accession>A0A166G9H3</accession>
<proteinExistence type="inferred from homology"/>
<comment type="similarity">
    <text evidence="1">Belongs to the ROK (NagC/XylR) family.</text>
</comment>
<evidence type="ECO:0000313" key="3">
    <source>
        <dbReference type="Proteomes" id="UP000076480"/>
    </source>
</evidence>
<evidence type="ECO:0008006" key="4">
    <source>
        <dbReference type="Google" id="ProtNLM"/>
    </source>
</evidence>
<dbReference type="Pfam" id="PF00480">
    <property type="entry name" value="ROK"/>
    <property type="match status" value="1"/>
</dbReference>
<dbReference type="OrthoDB" id="9796533at2"/>